<comment type="caution">
    <text evidence="5">The sequence shown here is derived from an EMBL/GenBank/DDBJ whole genome shotgun (WGS) entry which is preliminary data.</text>
</comment>
<dbReference type="AlphaFoldDB" id="A0A3E0VHX5"/>
<protein>
    <recommendedName>
        <fullName evidence="4">Phosphoribosyltransferase domain-containing protein</fullName>
    </recommendedName>
</protein>
<keyword evidence="6" id="KW-1185">Reference proteome</keyword>
<dbReference type="InterPro" id="IPR051910">
    <property type="entry name" value="ComF/GntX_DNA_util-trans"/>
</dbReference>
<dbReference type="Gene3D" id="3.40.50.2020">
    <property type="match status" value="1"/>
</dbReference>
<dbReference type="InterPro" id="IPR000836">
    <property type="entry name" value="PRTase_dom"/>
</dbReference>
<organism evidence="5 6">
    <name type="scientific">Subtercola boreus</name>
    <dbReference type="NCBI Taxonomy" id="120213"/>
    <lineage>
        <taxon>Bacteria</taxon>
        <taxon>Bacillati</taxon>
        <taxon>Actinomycetota</taxon>
        <taxon>Actinomycetes</taxon>
        <taxon>Micrococcales</taxon>
        <taxon>Microbacteriaceae</taxon>
        <taxon>Subtercola</taxon>
    </lineage>
</organism>
<feature type="region of interest" description="Disordered" evidence="2">
    <location>
        <begin position="244"/>
        <end position="264"/>
    </location>
</feature>
<dbReference type="SUPFAM" id="SSF53271">
    <property type="entry name" value="PRTase-like"/>
    <property type="match status" value="1"/>
</dbReference>
<dbReference type="PANTHER" id="PTHR47505:SF1">
    <property type="entry name" value="DNA UTILIZATION PROTEIN YHGH"/>
    <property type="match status" value="1"/>
</dbReference>
<dbReference type="RefSeq" id="WP_116413873.1">
    <property type="nucleotide sequence ID" value="NZ_NBWZ01000001.1"/>
</dbReference>
<sequence>MTFPTSFLSLAAAARLALVAALGGALAVLLPTECVGCGARDHPVCPVCCEAMGPPAADGSRTEALVIEVPGERPLRVWASVPYGGIVSTALSAFKESGRTDVTRSLARVLEPAVLDARSALLGSLPPGTGLELTVAPSSRVAFRRRGYHPVVLLATRARSGLRLSQTLRVARPTADQAGLGVDARRVNLSGSLTVRSKLTGALDGRNFLLIDDVVTTGSTLLECRRALESAGATVWGAATLAHTPKHHGASAVRPAGERAGQLR</sequence>
<name>A0A3E0VHX5_9MICO</name>
<feature type="domain" description="Phosphoribosyltransferase" evidence="4">
    <location>
        <begin position="188"/>
        <end position="245"/>
    </location>
</feature>
<dbReference type="InterPro" id="IPR029057">
    <property type="entry name" value="PRTase-like"/>
</dbReference>
<evidence type="ECO:0000313" key="5">
    <source>
        <dbReference type="EMBL" id="RFA08467.1"/>
    </source>
</evidence>
<dbReference type="CDD" id="cd06223">
    <property type="entry name" value="PRTases_typeI"/>
    <property type="match status" value="1"/>
</dbReference>
<evidence type="ECO:0000256" key="1">
    <source>
        <dbReference type="ARBA" id="ARBA00008007"/>
    </source>
</evidence>
<feature type="signal peptide" evidence="3">
    <location>
        <begin position="1"/>
        <end position="27"/>
    </location>
</feature>
<dbReference type="Pfam" id="PF00156">
    <property type="entry name" value="Pribosyltran"/>
    <property type="match status" value="1"/>
</dbReference>
<proteinExistence type="inferred from homology"/>
<feature type="chain" id="PRO_5017755038" description="Phosphoribosyltransferase domain-containing protein" evidence="3">
    <location>
        <begin position="28"/>
        <end position="264"/>
    </location>
</feature>
<dbReference type="EMBL" id="NBWZ01000001">
    <property type="protein sequence ID" value="RFA08467.1"/>
    <property type="molecule type" value="Genomic_DNA"/>
</dbReference>
<dbReference type="Proteomes" id="UP000256486">
    <property type="component" value="Unassembled WGS sequence"/>
</dbReference>
<comment type="similarity">
    <text evidence="1">Belongs to the ComF/GntX family.</text>
</comment>
<evidence type="ECO:0000313" key="6">
    <source>
        <dbReference type="Proteomes" id="UP000256486"/>
    </source>
</evidence>
<keyword evidence="3" id="KW-0732">Signal</keyword>
<gene>
    <name evidence="5" type="ORF">B7R54_03935</name>
</gene>
<accession>A0A3E0VHX5</accession>
<evidence type="ECO:0000259" key="4">
    <source>
        <dbReference type="Pfam" id="PF00156"/>
    </source>
</evidence>
<evidence type="ECO:0000256" key="3">
    <source>
        <dbReference type="SAM" id="SignalP"/>
    </source>
</evidence>
<dbReference type="PANTHER" id="PTHR47505">
    <property type="entry name" value="DNA UTILIZATION PROTEIN YHGH"/>
    <property type="match status" value="1"/>
</dbReference>
<dbReference type="OrthoDB" id="5242900at2"/>
<evidence type="ECO:0000256" key="2">
    <source>
        <dbReference type="SAM" id="MobiDB-lite"/>
    </source>
</evidence>
<reference evidence="5 6" key="1">
    <citation type="submission" date="2017-04" db="EMBL/GenBank/DDBJ databases">
        <title>Comparative genome analysis of Subtercola boreus.</title>
        <authorList>
            <person name="Cho Y.-J."/>
            <person name="Cho A."/>
            <person name="Kim O.-S."/>
            <person name="Lee J.-I."/>
        </authorList>
    </citation>
    <scope>NUCLEOTIDE SEQUENCE [LARGE SCALE GENOMIC DNA]</scope>
    <source>
        <strain evidence="5 6">K300</strain>
    </source>
</reference>